<organism evidence="1 2">
    <name type="scientific">Reticulomyxa filosa</name>
    <dbReference type="NCBI Taxonomy" id="46433"/>
    <lineage>
        <taxon>Eukaryota</taxon>
        <taxon>Sar</taxon>
        <taxon>Rhizaria</taxon>
        <taxon>Retaria</taxon>
        <taxon>Foraminifera</taxon>
        <taxon>Monothalamids</taxon>
        <taxon>Reticulomyxidae</taxon>
        <taxon>Reticulomyxa</taxon>
    </lineage>
</organism>
<proteinExistence type="predicted"/>
<protein>
    <submittedName>
        <fullName evidence="1">Uncharacterized protein</fullName>
    </submittedName>
</protein>
<evidence type="ECO:0000313" key="2">
    <source>
        <dbReference type="Proteomes" id="UP000023152"/>
    </source>
</evidence>
<name>X6LWC9_RETFI</name>
<dbReference type="Proteomes" id="UP000023152">
    <property type="component" value="Unassembled WGS sequence"/>
</dbReference>
<evidence type="ECO:0000313" key="1">
    <source>
        <dbReference type="EMBL" id="ETO05030.1"/>
    </source>
</evidence>
<sequence length="311" mass="35759">MEKEDAKNKSETVPVSHGYDLSIFVADKATLQNRERASGARKKNFKKKKNLYVNLQLSCHEEKSPKRYCKKCIENKGKCPAGSDGHTAVYKVNSTWREETEDLTSKCGNENAQGKCQWTGNQQLHMTLSWLSLKKQRQELLKQTPGKWNIFDEEFSKQYYSIISDGTVAGLATCAGGLEEYEYYPVCRVLKLSHELSDQKSMTVKFRMSDNGWFGIGDKDMRRDGYDCLNEHGWMITSDGRLFHNNKKILSQNIQSIARQKVTFTFHCHDKKHLIVAFNGNEYKFFCDELPPLNNAFFVFAICQGMIELLP</sequence>
<dbReference type="EMBL" id="ASPP01028621">
    <property type="protein sequence ID" value="ETO05030.1"/>
    <property type="molecule type" value="Genomic_DNA"/>
</dbReference>
<reference evidence="1 2" key="1">
    <citation type="journal article" date="2013" name="Curr. Biol.">
        <title>The Genome of the Foraminiferan Reticulomyxa filosa.</title>
        <authorList>
            <person name="Glockner G."/>
            <person name="Hulsmann N."/>
            <person name="Schleicher M."/>
            <person name="Noegel A.A."/>
            <person name="Eichinger L."/>
            <person name="Gallinger C."/>
            <person name="Pawlowski J."/>
            <person name="Sierra R."/>
            <person name="Euteneuer U."/>
            <person name="Pillet L."/>
            <person name="Moustafa A."/>
            <person name="Platzer M."/>
            <person name="Groth M."/>
            <person name="Szafranski K."/>
            <person name="Schliwa M."/>
        </authorList>
    </citation>
    <scope>NUCLEOTIDE SEQUENCE [LARGE SCALE GENOMIC DNA]</scope>
</reference>
<keyword evidence="2" id="KW-1185">Reference proteome</keyword>
<gene>
    <name evidence="1" type="ORF">RFI_32367</name>
</gene>
<comment type="caution">
    <text evidence="1">The sequence shown here is derived from an EMBL/GenBank/DDBJ whole genome shotgun (WGS) entry which is preliminary data.</text>
</comment>
<accession>X6LWC9</accession>
<dbReference type="AlphaFoldDB" id="X6LWC9"/>